<protein>
    <recommendedName>
        <fullName evidence="3">Mycothiol-dependent maleylpyruvate isomerase metal-binding domain-containing protein</fullName>
    </recommendedName>
</protein>
<dbReference type="KEGG" id="aja:AJAP_30335"/>
<evidence type="ECO:0000313" key="2">
    <source>
        <dbReference type="Proteomes" id="UP000028492"/>
    </source>
</evidence>
<dbReference type="InterPro" id="IPR034660">
    <property type="entry name" value="DinB/YfiT-like"/>
</dbReference>
<accession>A0A075UXB4</accession>
<gene>
    <name evidence="1" type="ORF">AJAP_30335</name>
</gene>
<name>A0A075UXB4_9PSEU</name>
<evidence type="ECO:0008006" key="3">
    <source>
        <dbReference type="Google" id="ProtNLM"/>
    </source>
</evidence>
<dbReference type="STRING" id="208439.AJAP_30335"/>
<evidence type="ECO:0000313" key="1">
    <source>
        <dbReference type="EMBL" id="AIG78892.1"/>
    </source>
</evidence>
<dbReference type="SUPFAM" id="SSF109854">
    <property type="entry name" value="DinB/YfiT-like putative metalloenzymes"/>
    <property type="match status" value="1"/>
</dbReference>
<dbReference type="HOGENOM" id="CLU_075533_0_0_11"/>
<dbReference type="Proteomes" id="UP000028492">
    <property type="component" value="Chromosome"/>
</dbReference>
<dbReference type="RefSeq" id="WP_051972639.1">
    <property type="nucleotide sequence ID" value="NZ_CP008953.1"/>
</dbReference>
<dbReference type="InterPro" id="IPR017517">
    <property type="entry name" value="Maleyloyr_isom"/>
</dbReference>
<dbReference type="eggNOG" id="ENOG5032VFI">
    <property type="taxonomic scope" value="Bacteria"/>
</dbReference>
<proteinExistence type="predicted"/>
<dbReference type="AlphaFoldDB" id="A0A075UXB4"/>
<organism evidence="1 2">
    <name type="scientific">Amycolatopsis japonica</name>
    <dbReference type="NCBI Taxonomy" id="208439"/>
    <lineage>
        <taxon>Bacteria</taxon>
        <taxon>Bacillati</taxon>
        <taxon>Actinomycetota</taxon>
        <taxon>Actinomycetes</taxon>
        <taxon>Pseudonocardiales</taxon>
        <taxon>Pseudonocardiaceae</taxon>
        <taxon>Amycolatopsis</taxon>
        <taxon>Amycolatopsis japonica group</taxon>
    </lineage>
</organism>
<keyword evidence="2" id="KW-1185">Reference proteome</keyword>
<reference evidence="1 2" key="1">
    <citation type="journal article" date="2014" name="J. Biotechnol.">
        <title>Complete genome sequence of the actinobacterium Amycolatopsis japonica MG417-CF17(T) (=DSM 44213T) producing (S,S)-N,N'-ethylenediaminedisuccinic acid.</title>
        <authorList>
            <person name="Stegmann E."/>
            <person name="Albersmeier A."/>
            <person name="Spohn M."/>
            <person name="Gert H."/>
            <person name="Weber T."/>
            <person name="Wohlleben W."/>
            <person name="Kalinowski J."/>
            <person name="Ruckert C."/>
        </authorList>
    </citation>
    <scope>NUCLEOTIDE SEQUENCE [LARGE SCALE GENOMIC DNA]</scope>
    <source>
        <strain evidence="2">MG417-CF17 (DSM 44213)</strain>
    </source>
</reference>
<dbReference type="EMBL" id="CP008953">
    <property type="protein sequence ID" value="AIG78892.1"/>
    <property type="molecule type" value="Genomic_DNA"/>
</dbReference>
<sequence length="231" mass="24781">MTSSRIRVPGWNTATAAEGYRQVRENIAILVADHAGAGERAVPACPQWTVRDLIAHLTEICDRVITRFGGEACPIPESASAVELLKLWLERGPEADTLLAADGGGKSRGDIMVMDAFTHELDIRYALGAPPPEAHAAWLRGFEVLVSGLGASLGRHGLPGMRLETEGATWIAGTEPVAAVLSGAPADLYRTLAGRRSPAQIAAMDWLGDPEPWLRAFTWGPFTPPEAEIER</sequence>
<dbReference type="NCBIfam" id="TIGR03083">
    <property type="entry name" value="maleylpyruvate isomerase family mycothiol-dependent enzyme"/>
    <property type="match status" value="1"/>
</dbReference>